<protein>
    <recommendedName>
        <fullName evidence="1">Copper type II ascorbate-dependent monooxygenase N-terminal domain-containing protein</fullName>
    </recommendedName>
</protein>
<dbReference type="Gene3D" id="2.60.120.310">
    <property type="entry name" value="Copper type II, ascorbate-dependent monooxygenase, N-terminal domain"/>
    <property type="match status" value="1"/>
</dbReference>
<dbReference type="Pfam" id="PF01082">
    <property type="entry name" value="Cu2_monooxygen"/>
    <property type="match status" value="1"/>
</dbReference>
<reference evidence="2" key="1">
    <citation type="submission" date="2021-04" db="EMBL/GenBank/DDBJ databases">
        <authorList>
            <consortium name="Molecular Ecology Group"/>
        </authorList>
    </citation>
    <scope>NUCLEOTIDE SEQUENCE</scope>
</reference>
<dbReference type="GO" id="GO:0005507">
    <property type="term" value="F:copper ion binding"/>
    <property type="evidence" value="ECO:0007669"/>
    <property type="project" value="InterPro"/>
</dbReference>
<evidence type="ECO:0000313" key="2">
    <source>
        <dbReference type="EMBL" id="CAG5131304.1"/>
    </source>
</evidence>
<dbReference type="InterPro" id="IPR008977">
    <property type="entry name" value="PHM/PNGase_F_dom_sf"/>
</dbReference>
<comment type="caution">
    <text evidence="2">The sequence shown here is derived from an EMBL/GenBank/DDBJ whole genome shotgun (WGS) entry which is preliminary data.</text>
</comment>
<feature type="non-terminal residue" evidence="2">
    <location>
        <position position="168"/>
    </location>
</feature>
<evidence type="ECO:0000259" key="1">
    <source>
        <dbReference type="Pfam" id="PF01082"/>
    </source>
</evidence>
<dbReference type="OrthoDB" id="6141751at2759"/>
<organism evidence="2 3">
    <name type="scientific">Candidula unifasciata</name>
    <dbReference type="NCBI Taxonomy" id="100452"/>
    <lineage>
        <taxon>Eukaryota</taxon>
        <taxon>Metazoa</taxon>
        <taxon>Spiralia</taxon>
        <taxon>Lophotrochozoa</taxon>
        <taxon>Mollusca</taxon>
        <taxon>Gastropoda</taxon>
        <taxon>Heterobranchia</taxon>
        <taxon>Euthyneura</taxon>
        <taxon>Panpulmonata</taxon>
        <taxon>Eupulmonata</taxon>
        <taxon>Stylommatophora</taxon>
        <taxon>Helicina</taxon>
        <taxon>Helicoidea</taxon>
        <taxon>Geomitridae</taxon>
        <taxon>Candidula</taxon>
    </lineage>
</organism>
<dbReference type="GO" id="GO:0004500">
    <property type="term" value="F:dopamine beta-monooxygenase activity"/>
    <property type="evidence" value="ECO:0007669"/>
    <property type="project" value="InterPro"/>
</dbReference>
<dbReference type="EMBL" id="CAJHNH020004569">
    <property type="protein sequence ID" value="CAG5131304.1"/>
    <property type="molecule type" value="Genomic_DNA"/>
</dbReference>
<dbReference type="InterPro" id="IPR000945">
    <property type="entry name" value="DBH-like"/>
</dbReference>
<evidence type="ECO:0000313" key="3">
    <source>
        <dbReference type="Proteomes" id="UP000678393"/>
    </source>
</evidence>
<accession>A0A8S3ZNV1</accession>
<dbReference type="PANTHER" id="PTHR10157:SF23">
    <property type="entry name" value="MOXD1 HOMOLOG 1"/>
    <property type="match status" value="1"/>
</dbReference>
<feature type="non-terminal residue" evidence="2">
    <location>
        <position position="1"/>
    </location>
</feature>
<sequence length="168" mass="18380">MTSDLHMIATQPLLNASEVVHHILMFGCDPKEQELRTPYACVMVPHEGCRSLIGAWTVGSPGECAHPEMGFRVGPGGYKTVAIQVHWNNPGKLAGIVDNSGLRIHLTSNLRKNDAGMLVVGQQYLQIETDEQGTGDLSFSSVCPERCTKVMFSSPVYITSAVNHMHYL</sequence>
<dbReference type="InterPro" id="IPR036939">
    <property type="entry name" value="Cu2_ascorb_mOase_N_sf"/>
</dbReference>
<dbReference type="PANTHER" id="PTHR10157">
    <property type="entry name" value="DOPAMINE BETA HYDROXYLASE RELATED"/>
    <property type="match status" value="1"/>
</dbReference>
<name>A0A8S3ZNV1_9EUPU</name>
<dbReference type="Proteomes" id="UP000678393">
    <property type="component" value="Unassembled WGS sequence"/>
</dbReference>
<feature type="domain" description="Copper type II ascorbate-dependent monooxygenase N-terminal" evidence="1">
    <location>
        <begin position="3"/>
        <end position="92"/>
    </location>
</feature>
<keyword evidence="3" id="KW-1185">Reference proteome</keyword>
<dbReference type="SUPFAM" id="SSF49742">
    <property type="entry name" value="PHM/PNGase F"/>
    <property type="match status" value="1"/>
</dbReference>
<dbReference type="InterPro" id="IPR000323">
    <property type="entry name" value="Cu2_ascorb_mOase_N"/>
</dbReference>
<dbReference type="AlphaFoldDB" id="A0A8S3ZNV1"/>
<gene>
    <name evidence="2" type="ORF">CUNI_LOCUS16862</name>
</gene>
<proteinExistence type="predicted"/>